<dbReference type="SUPFAM" id="SSF56112">
    <property type="entry name" value="Protein kinase-like (PK-like)"/>
    <property type="match status" value="1"/>
</dbReference>
<dbReference type="Pfam" id="PF14516">
    <property type="entry name" value="AAA_35"/>
    <property type="match status" value="1"/>
</dbReference>
<keyword evidence="3" id="KW-1185">Reference proteome</keyword>
<dbReference type="Gene3D" id="3.30.200.20">
    <property type="entry name" value="Phosphorylase Kinase, domain 1"/>
    <property type="match status" value="1"/>
</dbReference>
<dbReference type="PROSITE" id="PS50011">
    <property type="entry name" value="PROTEIN_KINASE_DOM"/>
    <property type="match status" value="1"/>
</dbReference>
<accession>A0A1Z4LUD2</accession>
<dbReference type="Pfam" id="PF00069">
    <property type="entry name" value="Pkinase"/>
    <property type="match status" value="1"/>
</dbReference>
<dbReference type="Gene3D" id="1.10.510.10">
    <property type="entry name" value="Transferase(Phosphotransferase) domain 1"/>
    <property type="match status" value="1"/>
</dbReference>
<dbReference type="InterPro" id="IPR003018">
    <property type="entry name" value="GAF"/>
</dbReference>
<dbReference type="Pfam" id="PF13191">
    <property type="entry name" value="AAA_16"/>
    <property type="match status" value="1"/>
</dbReference>
<name>A0A1Z4LUD2_9CYAN</name>
<dbReference type="InterPro" id="IPR041664">
    <property type="entry name" value="AAA_16"/>
</dbReference>
<reference evidence="2 3" key="1">
    <citation type="submission" date="2017-06" db="EMBL/GenBank/DDBJ databases">
        <title>Genome sequencing of cyanobaciteial culture collection at National Institute for Environmental Studies (NIES).</title>
        <authorList>
            <person name="Hirose Y."/>
            <person name="Shimura Y."/>
            <person name="Fujisawa T."/>
            <person name="Nakamura Y."/>
            <person name="Kawachi M."/>
        </authorList>
    </citation>
    <scope>NUCLEOTIDE SEQUENCE [LARGE SCALE GENOMIC DNA]</scope>
    <source>
        <strain evidence="2 3">NIES-267</strain>
    </source>
</reference>
<sequence length="1938" mass="223096">MHRQLGSIQADYEIIQKIYESANSLVHRGILKANNQPIILKILKENYPTPSELTRYKQEYEVTRSLNFDGIIKAHDLQRYENSLVILLEDFGGESLKLLMQDRSTSVAGVMPKPSSFAYDHFSLKEFLSIAIKTTESLAAIHDANIIHKDINPSNIIYNPDTKQLKIIDFGISTRLTQKNQSVNNIDQLEGTLAYISPEQTGRINRGIDYRSDFYSLGITFYELLTNQLPFTTTDSIELVHCHIAQQPVPPDELVETLNLRSEPIPKAVSDIVMKLLLKTPEERYQSAWGIKADLEFCLNSLELFGQIERFSLATQDIGDRFHIPEKLYGREKEVTQLLTTFERVSHGSTEMVLVSGYSGIGKSALVNEVHKPMYSRGYFISGKFDQLKRDIPYGAIAQAFQYLIRQLLSESEAALQAWKKQLLEALEPNAQVIIDIIPELEQIISKQQPVEELAATEAQNRFNLFFQRFIGVFTKKEHPLVIFLDDLQWADLASLKLIQLLITDIDSQYLLIIGAYRDNEVDATHPLTQTLEQIEKEAGRFCNISLQPLEFKYINQLIADTLNCSIEDSKTLAELINNKTQGNPFLLTQLFQYLYKEKLLLFDYTKNNWYCNVEEIEKVGITDNVVELTISKITKLNQKTQNLLQLAACIGNQFNLEVLSTVNNKSQITTARELQPALDSGLILPLSNDYKIPLLWNREEISRDTLDISDAFIPRIPEYITYKFLHDRVQQAAYALIPEAEKKAVHLQVGRLLLERTKLVELEDKIFDIANHLNEGYELIVEQSEKNNLAKLNLQAGQKAKASTAYQAALKYLEISLTLLAPNSWEKQYQLSLKIYVETLELLYLNTKYAQIEDFSETILEKTNFIIDKIKTYQIKISYYYTIFQSQKAIDTALKILPELGIDISDLDIDINEKIAEKQKYIKSLFNGQKIENIANLPTITNPHQISAIKILQQIISATHTTNFSLFVWVILTLVDFCVKHGNSSQASSIYVTFGMLLCATKIDIDYGHEFGKLSLKLLNKFNARKSEVFVLQMYYGQIWHWKEHIVNTAAQEKLLHGFSNGIDAGEYEFASYAAINYCLIKFLGGENLSEVNRNYQNYTNLIKKVKQNFASYNIRIFKNLTKILSQINNDIPIVIGNSQEKEEEYLQEWTEQNNEWLLLFAYFSKTIYFYLLKEYDSAFENSIKAEKYKNGTSAYLTAPQHNFYSSLSLLAHHQNCTVEQQKQILEKVEKNQEDMQLWANHCPDNYLNKYDLVEAEKARILGKNWQAQELYDKAIQGAKKSEFIHEEAIAYERASEFYLALGREEFGKFYLRNAYHCYSRWGAKAKVKQLEEEYPQYLLGVTNKNKYRSISTTTSTSETDREILDLNTIIKAYQAISGEIKLEKLLQNLMKIVIENAGAQKGFLILNHQGNWVIEAQGIVDSDKVTILQSIKIESINLETSTFILPTTIINYVARTQEYIVLNDAVHQGQFINDSYIIATESKSILCTPLLYQNQLKGIVYLENNLTTGAFTSERVELLNILSAQAAISVENSRLYQNLEQRVEERTHELSQTLEILKATQAELLFENELLRSNEQPSNFEYQVGGSLPMDAPTYVVRSADRYLYKALKRGEICYILNPRQMGKSSLMVRMMYHLRHEGVRCIAIDMSRIGSENTTPEQWYKGFAVEIWRSFDLLVNLKTWWNERKDISPVQRLSQFIEEVLLVEIGTEDDTSLNQIVIFIDEIDIILSLNFPIDDFFGLIRSCYNQRSINPEYKRLTWVFFGVATPNDLIVNRKRTPFNIGQGIQLEGFKEHEAQPLLQGLSEKVSNPQTVLKEVLFWTNGQPFLTQKLCQLIRDSSSPISSNTEAKWIENLVQTKIIENWESQDEPEHLRTIRDRLFNNEQSVQILELYRQILHQGEVVAVDSWEERELLLSGIVVKQQGNLKIQNRIYESIFV</sequence>
<dbReference type="EMBL" id="AP018227">
    <property type="protein sequence ID" value="BAY84761.1"/>
    <property type="molecule type" value="Genomic_DNA"/>
</dbReference>
<organism evidence="2 3">
    <name type="scientific">Calothrix parasitica NIES-267</name>
    <dbReference type="NCBI Taxonomy" id="1973488"/>
    <lineage>
        <taxon>Bacteria</taxon>
        <taxon>Bacillati</taxon>
        <taxon>Cyanobacteriota</taxon>
        <taxon>Cyanophyceae</taxon>
        <taxon>Nostocales</taxon>
        <taxon>Calotrichaceae</taxon>
        <taxon>Calothrix</taxon>
    </lineage>
</organism>
<evidence type="ECO:0000259" key="1">
    <source>
        <dbReference type="PROSITE" id="PS50011"/>
    </source>
</evidence>
<evidence type="ECO:0000313" key="2">
    <source>
        <dbReference type="EMBL" id="BAY84761.1"/>
    </source>
</evidence>
<dbReference type="InterPro" id="IPR029016">
    <property type="entry name" value="GAF-like_dom_sf"/>
</dbReference>
<dbReference type="SUPFAM" id="SSF52540">
    <property type="entry name" value="P-loop containing nucleoside triphosphate hydrolases"/>
    <property type="match status" value="2"/>
</dbReference>
<dbReference type="Proteomes" id="UP000218418">
    <property type="component" value="Chromosome"/>
</dbReference>
<keyword evidence="2" id="KW-0723">Serine/threonine-protein kinase</keyword>
<dbReference type="Gene3D" id="3.30.450.40">
    <property type="match status" value="1"/>
</dbReference>
<proteinExistence type="predicted"/>
<dbReference type="GO" id="GO:0005524">
    <property type="term" value="F:ATP binding"/>
    <property type="evidence" value="ECO:0007669"/>
    <property type="project" value="InterPro"/>
</dbReference>
<evidence type="ECO:0000313" key="3">
    <source>
        <dbReference type="Proteomes" id="UP000218418"/>
    </source>
</evidence>
<keyword evidence="2" id="KW-0418">Kinase</keyword>
<dbReference type="SUPFAM" id="SSF55781">
    <property type="entry name" value="GAF domain-like"/>
    <property type="match status" value="1"/>
</dbReference>
<feature type="domain" description="Protein kinase" evidence="1">
    <location>
        <begin position="12"/>
        <end position="297"/>
    </location>
</feature>
<dbReference type="InterPro" id="IPR011009">
    <property type="entry name" value="Kinase-like_dom_sf"/>
</dbReference>
<dbReference type="Pfam" id="PF01590">
    <property type="entry name" value="GAF"/>
    <property type="match status" value="1"/>
</dbReference>
<dbReference type="InterPro" id="IPR053159">
    <property type="entry name" value="Hybrid_Histidine_Kinase"/>
</dbReference>
<dbReference type="OrthoDB" id="573511at2"/>
<dbReference type="Gene3D" id="3.40.50.300">
    <property type="entry name" value="P-loop containing nucleotide triphosphate hydrolases"/>
    <property type="match status" value="2"/>
</dbReference>
<dbReference type="SMART" id="SM00065">
    <property type="entry name" value="GAF"/>
    <property type="match status" value="1"/>
</dbReference>
<dbReference type="CDD" id="cd14014">
    <property type="entry name" value="STKc_PknB_like"/>
    <property type="match status" value="1"/>
</dbReference>
<dbReference type="PANTHER" id="PTHR43642">
    <property type="entry name" value="HYBRID SIGNAL TRANSDUCTION HISTIDINE KINASE G"/>
    <property type="match status" value="1"/>
</dbReference>
<gene>
    <name evidence="2" type="ORF">NIES267_42580</name>
</gene>
<keyword evidence="2" id="KW-0808">Transferase</keyword>
<protein>
    <submittedName>
        <fullName evidence="2">Serine/threonine protein kinase</fullName>
    </submittedName>
</protein>
<dbReference type="PANTHER" id="PTHR43642:SF1">
    <property type="entry name" value="HYBRID SIGNAL TRANSDUCTION HISTIDINE KINASE G"/>
    <property type="match status" value="1"/>
</dbReference>
<dbReference type="InterPro" id="IPR000719">
    <property type="entry name" value="Prot_kinase_dom"/>
</dbReference>
<dbReference type="GO" id="GO:0004674">
    <property type="term" value="F:protein serine/threonine kinase activity"/>
    <property type="evidence" value="ECO:0007669"/>
    <property type="project" value="UniProtKB-KW"/>
</dbReference>
<dbReference type="InterPro" id="IPR027417">
    <property type="entry name" value="P-loop_NTPase"/>
</dbReference>